<keyword evidence="5" id="KW-0539">Nucleus</keyword>
<comment type="caution">
    <text evidence="11">The sequence shown here is derived from an EMBL/GenBank/DDBJ whole genome shotgun (WGS) entry which is preliminary data.</text>
</comment>
<dbReference type="PROSITE" id="PS50199">
    <property type="entry name" value="ZF_RANBP2_2"/>
    <property type="match status" value="1"/>
</dbReference>
<evidence type="ECO:0000256" key="4">
    <source>
        <dbReference type="ARBA" id="ARBA00022833"/>
    </source>
</evidence>
<dbReference type="GO" id="GO:0000398">
    <property type="term" value="P:mRNA splicing, via spliceosome"/>
    <property type="evidence" value="ECO:0007669"/>
    <property type="project" value="TreeGrafter"/>
</dbReference>
<keyword evidence="4" id="KW-0862">Zinc</keyword>
<feature type="domain" description="RRM" evidence="9">
    <location>
        <begin position="280"/>
        <end position="360"/>
    </location>
</feature>
<dbReference type="PROSITE" id="PS50102">
    <property type="entry name" value="RRM"/>
    <property type="match status" value="2"/>
</dbReference>
<evidence type="ECO:0000313" key="12">
    <source>
        <dbReference type="Proteomes" id="UP001234581"/>
    </source>
</evidence>
<dbReference type="InterPro" id="IPR012677">
    <property type="entry name" value="Nucleotide-bd_a/b_plait_sf"/>
</dbReference>
<dbReference type="AlphaFoldDB" id="A0AAD7VAX6"/>
<evidence type="ECO:0000259" key="10">
    <source>
        <dbReference type="PROSITE" id="PS50199"/>
    </source>
</evidence>
<accession>A0AAD7VAX6</accession>
<proteinExistence type="predicted"/>
<evidence type="ECO:0000256" key="8">
    <source>
        <dbReference type="SAM" id="MobiDB-lite"/>
    </source>
</evidence>
<feature type="compositionally biased region" description="Basic and acidic residues" evidence="8">
    <location>
        <begin position="76"/>
        <end position="111"/>
    </location>
</feature>
<keyword evidence="3 7" id="KW-0863">Zinc-finger</keyword>
<reference evidence="11 12" key="1">
    <citation type="submission" date="2023-03" db="EMBL/GenBank/DDBJ databases">
        <title>Genome sequence of Lichtheimia ornata CBS 291.66.</title>
        <authorList>
            <person name="Mohabir J.T."/>
            <person name="Shea T.P."/>
            <person name="Kurbessoian T."/>
            <person name="Berby B."/>
            <person name="Fontaine J."/>
            <person name="Livny J."/>
            <person name="Gnirke A."/>
            <person name="Stajich J.E."/>
            <person name="Cuomo C.A."/>
        </authorList>
    </citation>
    <scope>NUCLEOTIDE SEQUENCE [LARGE SCALE GENOMIC DNA]</scope>
    <source>
        <strain evidence="11">CBS 291.66</strain>
    </source>
</reference>
<organism evidence="11 12">
    <name type="scientific">Lichtheimia ornata</name>
    <dbReference type="NCBI Taxonomy" id="688661"/>
    <lineage>
        <taxon>Eukaryota</taxon>
        <taxon>Fungi</taxon>
        <taxon>Fungi incertae sedis</taxon>
        <taxon>Mucoromycota</taxon>
        <taxon>Mucoromycotina</taxon>
        <taxon>Mucoromycetes</taxon>
        <taxon>Mucorales</taxon>
        <taxon>Lichtheimiaceae</taxon>
        <taxon>Lichtheimia</taxon>
    </lineage>
</organism>
<name>A0AAD7VAX6_9FUNG</name>
<dbReference type="InterPro" id="IPR001876">
    <property type="entry name" value="Znf_RanBP2"/>
</dbReference>
<dbReference type="RefSeq" id="XP_058347038.1">
    <property type="nucleotide sequence ID" value="XM_058481907.1"/>
</dbReference>
<feature type="region of interest" description="Disordered" evidence="8">
    <location>
        <begin position="402"/>
        <end position="433"/>
    </location>
</feature>
<sequence length="464" mass="53513">MSHRSSRSYYDSSSADSHQAGGHDGRHRHRERSRSPQTHRRAARSNYSPEQGSHYGSSSSSNSNNHHHHHNNSSNHHRDNPRYSRYHDNDDYRPDSRRRYDDRSLHYDDPRHHHSRHPPPPHHQRIEDQGPAKPNINVVLRSLPDKATEQDIHKTLEDMEGSVDEVTLIRDRDTGESRKFAFVRFTSVGHAVQFVEKHYPHFYMGHHRVRIDYCQKDGSRTSKSEWRCPTCGKFNDESRRTCVECRSMVHEGTRAQKRSKETESMAINDGTSDVSQMASNMLLLQNLDHLSSEESIFNAVKEYQGIQRVLLIKDKLTRMSCEFAFVDFVNVQCAVTAMRQMNSQGFKVDGRAPKVSFGSPDSFLPAYAASEWTVQADVADGLWMYHDEHAYASEYSLRLEQERAEKEEQEKRLAAERKMKQEETSKSKDPLEDDLSAFYAGMGSILSSDDKKESTEDIFSVPKV</sequence>
<dbReference type="GO" id="GO:0005634">
    <property type="term" value="C:nucleus"/>
    <property type="evidence" value="ECO:0007669"/>
    <property type="project" value="UniProtKB-SubCell"/>
</dbReference>
<dbReference type="GO" id="GO:0003723">
    <property type="term" value="F:RNA binding"/>
    <property type="evidence" value="ECO:0007669"/>
    <property type="project" value="UniProtKB-UniRule"/>
</dbReference>
<dbReference type="InterPro" id="IPR035979">
    <property type="entry name" value="RBD_domain_sf"/>
</dbReference>
<dbReference type="PANTHER" id="PTHR13948">
    <property type="entry name" value="RNA-BINDING PROTEIN"/>
    <property type="match status" value="1"/>
</dbReference>
<dbReference type="Proteomes" id="UP001234581">
    <property type="component" value="Unassembled WGS sequence"/>
</dbReference>
<evidence type="ECO:0000256" key="3">
    <source>
        <dbReference type="ARBA" id="ARBA00022771"/>
    </source>
</evidence>
<dbReference type="SUPFAM" id="SSF90209">
    <property type="entry name" value="Ran binding protein zinc finger-like"/>
    <property type="match status" value="1"/>
</dbReference>
<dbReference type="SUPFAM" id="SSF54928">
    <property type="entry name" value="RNA-binding domain, RBD"/>
    <property type="match status" value="1"/>
</dbReference>
<keyword evidence="12" id="KW-1185">Reference proteome</keyword>
<evidence type="ECO:0000256" key="1">
    <source>
        <dbReference type="ARBA" id="ARBA00004123"/>
    </source>
</evidence>
<feature type="compositionally biased region" description="Basic residues" evidence="8">
    <location>
        <begin position="25"/>
        <end position="43"/>
    </location>
</feature>
<feature type="compositionally biased region" description="Basic and acidic residues" evidence="8">
    <location>
        <begin position="402"/>
        <end position="430"/>
    </location>
</feature>
<evidence type="ECO:0000256" key="7">
    <source>
        <dbReference type="PROSITE-ProRule" id="PRU00322"/>
    </source>
</evidence>
<feature type="compositionally biased region" description="Polar residues" evidence="8">
    <location>
        <begin position="45"/>
        <end position="56"/>
    </location>
</feature>
<comment type="subcellular location">
    <subcellularLocation>
        <location evidence="1">Nucleus</location>
    </subcellularLocation>
</comment>
<dbReference type="InterPro" id="IPR000504">
    <property type="entry name" value="RRM_dom"/>
</dbReference>
<evidence type="ECO:0000256" key="6">
    <source>
        <dbReference type="PROSITE-ProRule" id="PRU00176"/>
    </source>
</evidence>
<evidence type="ECO:0000256" key="2">
    <source>
        <dbReference type="ARBA" id="ARBA00022723"/>
    </source>
</evidence>
<dbReference type="GeneID" id="83209236"/>
<keyword evidence="6" id="KW-0694">RNA-binding</keyword>
<gene>
    <name evidence="11" type="ORF">O0I10_001818</name>
</gene>
<dbReference type="InterPro" id="IPR036443">
    <property type="entry name" value="Znf_RanBP2_sf"/>
</dbReference>
<protein>
    <submittedName>
        <fullName evidence="11">Uncharacterized protein</fullName>
    </submittedName>
</protein>
<dbReference type="GO" id="GO:0008270">
    <property type="term" value="F:zinc ion binding"/>
    <property type="evidence" value="ECO:0007669"/>
    <property type="project" value="UniProtKB-KW"/>
</dbReference>
<dbReference type="EMBL" id="JARTCD010000005">
    <property type="protein sequence ID" value="KAJ8662125.1"/>
    <property type="molecule type" value="Genomic_DNA"/>
</dbReference>
<evidence type="ECO:0000313" key="11">
    <source>
        <dbReference type="EMBL" id="KAJ8662125.1"/>
    </source>
</evidence>
<dbReference type="PROSITE" id="PS01358">
    <property type="entry name" value="ZF_RANBP2_1"/>
    <property type="match status" value="1"/>
</dbReference>
<dbReference type="Pfam" id="PF00076">
    <property type="entry name" value="RRM_1"/>
    <property type="match status" value="2"/>
</dbReference>
<feature type="compositionally biased region" description="Basic residues" evidence="8">
    <location>
        <begin position="112"/>
        <end position="123"/>
    </location>
</feature>
<dbReference type="Gene3D" id="3.30.70.330">
    <property type="match status" value="2"/>
</dbReference>
<feature type="compositionally biased region" description="Low complexity" evidence="8">
    <location>
        <begin position="7"/>
        <end position="18"/>
    </location>
</feature>
<evidence type="ECO:0000256" key="5">
    <source>
        <dbReference type="ARBA" id="ARBA00023242"/>
    </source>
</evidence>
<dbReference type="SMART" id="SM00360">
    <property type="entry name" value="RRM"/>
    <property type="match status" value="2"/>
</dbReference>
<feature type="domain" description="RanBP2-type" evidence="10">
    <location>
        <begin position="216"/>
        <end position="251"/>
    </location>
</feature>
<feature type="region of interest" description="Disordered" evidence="8">
    <location>
        <begin position="1"/>
        <end position="130"/>
    </location>
</feature>
<keyword evidence="2" id="KW-0479">Metal-binding</keyword>
<feature type="domain" description="RRM" evidence="9">
    <location>
        <begin position="136"/>
        <end position="216"/>
    </location>
</feature>
<dbReference type="PANTHER" id="PTHR13948:SF3">
    <property type="entry name" value="FI21118P1"/>
    <property type="match status" value="1"/>
</dbReference>
<evidence type="ECO:0000259" key="9">
    <source>
        <dbReference type="PROSITE" id="PS50102"/>
    </source>
</evidence>